<dbReference type="CTD" id="9801613"/>
<feature type="region of interest" description="Disordered" evidence="1">
    <location>
        <begin position="1"/>
        <end position="36"/>
    </location>
</feature>
<protein>
    <submittedName>
        <fullName evidence="2">Uncharacterized protein</fullName>
    </submittedName>
</protein>
<reference evidence="2" key="1">
    <citation type="submission" date="2007-07" db="EMBL/GenBank/DDBJ databases">
        <title>PCAP assembly of the Caenorhabditis remanei genome.</title>
        <authorList>
            <consortium name="The Caenorhabditis remanei Sequencing Consortium"/>
            <person name="Wilson R.K."/>
        </authorList>
    </citation>
    <scope>NUCLEOTIDE SEQUENCE [LARGE SCALE GENOMIC DNA]</scope>
    <source>
        <strain evidence="2">PB4641</strain>
    </source>
</reference>
<dbReference type="AlphaFoldDB" id="E3MZC5"/>
<gene>
    <name evidence="2" type="ORF">CRE_05931</name>
</gene>
<accession>E3MZC5</accession>
<dbReference type="Proteomes" id="UP000008281">
    <property type="component" value="Unassembled WGS sequence"/>
</dbReference>
<feature type="compositionally biased region" description="Polar residues" evidence="1">
    <location>
        <begin position="1"/>
        <end position="13"/>
    </location>
</feature>
<proteinExistence type="predicted"/>
<evidence type="ECO:0000256" key="1">
    <source>
        <dbReference type="SAM" id="MobiDB-lite"/>
    </source>
</evidence>
<dbReference type="KEGG" id="crq:GCK72_025156"/>
<feature type="region of interest" description="Disordered" evidence="1">
    <location>
        <begin position="143"/>
        <end position="185"/>
    </location>
</feature>
<evidence type="ECO:0000313" key="3">
    <source>
        <dbReference type="Proteomes" id="UP000008281"/>
    </source>
</evidence>
<name>E3MZC5_CAERE</name>
<organism evidence="3">
    <name type="scientific">Caenorhabditis remanei</name>
    <name type="common">Caenorhabditis vulgaris</name>
    <dbReference type="NCBI Taxonomy" id="31234"/>
    <lineage>
        <taxon>Eukaryota</taxon>
        <taxon>Metazoa</taxon>
        <taxon>Ecdysozoa</taxon>
        <taxon>Nematoda</taxon>
        <taxon>Chromadorea</taxon>
        <taxon>Rhabditida</taxon>
        <taxon>Rhabditina</taxon>
        <taxon>Rhabditomorpha</taxon>
        <taxon>Rhabditoidea</taxon>
        <taxon>Rhabditidae</taxon>
        <taxon>Peloderinae</taxon>
        <taxon>Caenorhabditis</taxon>
    </lineage>
</organism>
<dbReference type="GeneID" id="9801613"/>
<dbReference type="EMBL" id="DS268500">
    <property type="protein sequence ID" value="EFP12901.1"/>
    <property type="molecule type" value="Genomic_DNA"/>
</dbReference>
<keyword evidence="3" id="KW-1185">Reference proteome</keyword>
<dbReference type="HOGENOM" id="CLU_1215766_0_0_1"/>
<evidence type="ECO:0000313" key="2">
    <source>
        <dbReference type="EMBL" id="EFP12901.1"/>
    </source>
</evidence>
<sequence>MPFDSSSRPSQKVISFRRHSAPSSLKNGYRMNQEEPRISQRERRRIETMSGVQLLKYVALELGFPEFEKIMPSVEYVFERLCYTQQIGVPNPRNSYFFHFATMYIKSRQPLLMPWEEDLKLFKSTAFVKNNHEEWKKTHPQPILIDMMPNDPEKKKKEKKSTKRAISSDSETDGLTEIKSNSASPTDNLEFKRQCIMNKLKNVRETHLNKRTPSNLHQVLQQFKSKMY</sequence>